<evidence type="ECO:0000313" key="6">
    <source>
        <dbReference type="Proteomes" id="UP001185028"/>
    </source>
</evidence>
<evidence type="ECO:0000256" key="3">
    <source>
        <dbReference type="ARBA" id="ARBA00048505"/>
    </source>
</evidence>
<evidence type="ECO:0000256" key="1">
    <source>
        <dbReference type="ARBA" id="ARBA00034221"/>
    </source>
</evidence>
<proteinExistence type="predicted"/>
<dbReference type="EMBL" id="JAVDQH010000001">
    <property type="protein sequence ID" value="MDR6242288.1"/>
    <property type="molecule type" value="Genomic_DNA"/>
</dbReference>
<evidence type="ECO:0000259" key="4">
    <source>
        <dbReference type="SMART" id="SM00849"/>
    </source>
</evidence>
<evidence type="ECO:0000313" key="5">
    <source>
        <dbReference type="EMBL" id="MDR6242288.1"/>
    </source>
</evidence>
<dbReference type="SUPFAM" id="SSF56281">
    <property type="entry name" value="Metallo-hydrolase/oxidoreductase"/>
    <property type="match status" value="1"/>
</dbReference>
<name>A0ABU1IVQ0_9BACL</name>
<organism evidence="5 6">
    <name type="scientific">Paenibacillus hunanensis</name>
    <dbReference type="NCBI Taxonomy" id="539262"/>
    <lineage>
        <taxon>Bacteria</taxon>
        <taxon>Bacillati</taxon>
        <taxon>Bacillota</taxon>
        <taxon>Bacilli</taxon>
        <taxon>Bacillales</taxon>
        <taxon>Paenibacillaceae</taxon>
        <taxon>Paenibacillus</taxon>
    </lineage>
</organism>
<evidence type="ECO:0000256" key="2">
    <source>
        <dbReference type="ARBA" id="ARBA00034301"/>
    </source>
</evidence>
<comment type="function">
    <text evidence="2">Counteracts the endogenous Pycsar antiviral defense system. Phosphodiesterase that enables metal-dependent hydrolysis of host cyclic nucleotide Pycsar defense signals such as cCMP and cUMP.</text>
</comment>
<comment type="caution">
    <text evidence="5">The sequence shown here is derived from an EMBL/GenBank/DDBJ whole genome shotgun (WGS) entry which is preliminary data.</text>
</comment>
<dbReference type="RefSeq" id="WP_188774762.1">
    <property type="nucleotide sequence ID" value="NZ_BMMB01000003.1"/>
</dbReference>
<dbReference type="Gene3D" id="3.60.15.10">
    <property type="entry name" value="Ribonuclease Z/Hydroxyacylglutathione hydrolase-like"/>
    <property type="match status" value="1"/>
</dbReference>
<feature type="domain" description="Metallo-beta-lactamase" evidence="4">
    <location>
        <begin position="20"/>
        <end position="212"/>
    </location>
</feature>
<dbReference type="InterPro" id="IPR036866">
    <property type="entry name" value="RibonucZ/Hydroxyglut_hydro"/>
</dbReference>
<dbReference type="SMART" id="SM00849">
    <property type="entry name" value="Lactamase_B"/>
    <property type="match status" value="1"/>
</dbReference>
<dbReference type="CDD" id="cd07721">
    <property type="entry name" value="yflN-like_MBL-fold"/>
    <property type="match status" value="1"/>
</dbReference>
<sequence length="234" mass="25199">MRVISKTHLHQLTFFPAILPVNCYVIEEEDHLTLIDAALPGSEKGIHSFVQQTGKPLTHIVLTHIHSDHIGALDALAKLYPDAVICVSTRDSRLMSGDVSLNPDEPQTPIRGGVPKKLRTRASLLLEDGDRIGSLQVITTPGHTPGSISLLDTRTSAIIAGDAFQTRGGIAVSGSLRWSFPFPALATWSKTISLQSAQRLLELNPSLLAVGHGSMIANPLSSMQKAIDHAARQM</sequence>
<protein>
    <submittedName>
        <fullName evidence="5">Glyoxylase-like metal-dependent hydrolase (Beta-lactamase superfamily II)</fullName>
    </submittedName>
</protein>
<dbReference type="Pfam" id="PF00753">
    <property type="entry name" value="Lactamase_B"/>
    <property type="match status" value="1"/>
</dbReference>
<dbReference type="InterPro" id="IPR001279">
    <property type="entry name" value="Metallo-B-lactamas"/>
</dbReference>
<dbReference type="InterPro" id="IPR050855">
    <property type="entry name" value="NDM-1-like"/>
</dbReference>
<dbReference type="PANTHER" id="PTHR42951">
    <property type="entry name" value="METALLO-BETA-LACTAMASE DOMAIN-CONTAINING"/>
    <property type="match status" value="1"/>
</dbReference>
<comment type="catalytic activity">
    <reaction evidence="3">
        <text>3',5'-cyclic UMP + H2O = UMP + H(+)</text>
        <dbReference type="Rhea" id="RHEA:70575"/>
        <dbReference type="ChEBI" id="CHEBI:15377"/>
        <dbReference type="ChEBI" id="CHEBI:15378"/>
        <dbReference type="ChEBI" id="CHEBI:57865"/>
        <dbReference type="ChEBI" id="CHEBI:184387"/>
    </reaction>
    <physiologicalReaction direction="left-to-right" evidence="3">
        <dbReference type="Rhea" id="RHEA:70576"/>
    </physiologicalReaction>
</comment>
<keyword evidence="6" id="KW-1185">Reference proteome</keyword>
<dbReference type="PANTHER" id="PTHR42951:SF9">
    <property type="entry name" value="METAL-DEPENDENT HYDROLASE"/>
    <property type="match status" value="1"/>
</dbReference>
<reference evidence="5 6" key="1">
    <citation type="submission" date="2023-07" db="EMBL/GenBank/DDBJ databases">
        <title>Genomic Encyclopedia of Type Strains, Phase IV (KMG-IV): sequencing the most valuable type-strain genomes for metagenomic binning, comparative biology and taxonomic classification.</title>
        <authorList>
            <person name="Goeker M."/>
        </authorList>
    </citation>
    <scope>NUCLEOTIDE SEQUENCE [LARGE SCALE GENOMIC DNA]</scope>
    <source>
        <strain evidence="5 6">DSM 22170</strain>
    </source>
</reference>
<comment type="catalytic activity">
    <reaction evidence="1">
        <text>3',5'-cyclic CMP + H2O = CMP + H(+)</text>
        <dbReference type="Rhea" id="RHEA:72675"/>
        <dbReference type="ChEBI" id="CHEBI:15377"/>
        <dbReference type="ChEBI" id="CHEBI:15378"/>
        <dbReference type="ChEBI" id="CHEBI:58003"/>
        <dbReference type="ChEBI" id="CHEBI:60377"/>
    </reaction>
    <physiologicalReaction direction="left-to-right" evidence="1">
        <dbReference type="Rhea" id="RHEA:72676"/>
    </physiologicalReaction>
</comment>
<gene>
    <name evidence="5" type="ORF">JOC58_000172</name>
</gene>
<accession>A0ABU1IVQ0</accession>
<dbReference type="Proteomes" id="UP001185028">
    <property type="component" value="Unassembled WGS sequence"/>
</dbReference>